<feature type="compositionally biased region" description="Low complexity" evidence="1">
    <location>
        <begin position="254"/>
        <end position="271"/>
    </location>
</feature>
<evidence type="ECO:0000313" key="3">
    <source>
        <dbReference type="Proteomes" id="UP000276215"/>
    </source>
</evidence>
<protein>
    <submittedName>
        <fullName evidence="2">Uncharacterized protein</fullName>
    </submittedName>
</protein>
<reference evidence="2 3" key="1">
    <citation type="journal article" date="2018" name="Nat. Ecol. Evol.">
        <title>Pezizomycetes genomes reveal the molecular basis of ectomycorrhizal truffle lifestyle.</title>
        <authorList>
            <person name="Murat C."/>
            <person name="Payen T."/>
            <person name="Noel B."/>
            <person name="Kuo A."/>
            <person name="Morin E."/>
            <person name="Chen J."/>
            <person name="Kohler A."/>
            <person name="Krizsan K."/>
            <person name="Balestrini R."/>
            <person name="Da Silva C."/>
            <person name="Montanini B."/>
            <person name="Hainaut M."/>
            <person name="Levati E."/>
            <person name="Barry K.W."/>
            <person name="Belfiori B."/>
            <person name="Cichocki N."/>
            <person name="Clum A."/>
            <person name="Dockter R.B."/>
            <person name="Fauchery L."/>
            <person name="Guy J."/>
            <person name="Iotti M."/>
            <person name="Le Tacon F."/>
            <person name="Lindquist E.A."/>
            <person name="Lipzen A."/>
            <person name="Malagnac F."/>
            <person name="Mello A."/>
            <person name="Molinier V."/>
            <person name="Miyauchi S."/>
            <person name="Poulain J."/>
            <person name="Riccioni C."/>
            <person name="Rubini A."/>
            <person name="Sitrit Y."/>
            <person name="Splivallo R."/>
            <person name="Traeger S."/>
            <person name="Wang M."/>
            <person name="Zifcakova L."/>
            <person name="Wipf D."/>
            <person name="Zambonelli A."/>
            <person name="Paolocci F."/>
            <person name="Nowrousian M."/>
            <person name="Ottonello S."/>
            <person name="Baldrian P."/>
            <person name="Spatafora J.W."/>
            <person name="Henrissat B."/>
            <person name="Nagy L.G."/>
            <person name="Aury J.M."/>
            <person name="Wincker P."/>
            <person name="Grigoriev I.V."/>
            <person name="Bonfante P."/>
            <person name="Martin F.M."/>
        </authorList>
    </citation>
    <scope>NUCLEOTIDE SEQUENCE [LARGE SCALE GENOMIC DNA]</scope>
    <source>
        <strain evidence="2 3">120613-1</strain>
    </source>
</reference>
<keyword evidence="3" id="KW-1185">Reference proteome</keyword>
<dbReference type="OrthoDB" id="5388207at2759"/>
<feature type="compositionally biased region" description="Basic and acidic residues" evidence="1">
    <location>
        <begin position="210"/>
        <end position="221"/>
    </location>
</feature>
<evidence type="ECO:0000256" key="1">
    <source>
        <dbReference type="SAM" id="MobiDB-lite"/>
    </source>
</evidence>
<organism evidence="2 3">
    <name type="scientific">Choiromyces venosus 120613-1</name>
    <dbReference type="NCBI Taxonomy" id="1336337"/>
    <lineage>
        <taxon>Eukaryota</taxon>
        <taxon>Fungi</taxon>
        <taxon>Dikarya</taxon>
        <taxon>Ascomycota</taxon>
        <taxon>Pezizomycotina</taxon>
        <taxon>Pezizomycetes</taxon>
        <taxon>Pezizales</taxon>
        <taxon>Tuberaceae</taxon>
        <taxon>Choiromyces</taxon>
    </lineage>
</organism>
<feature type="compositionally biased region" description="Basic and acidic residues" evidence="1">
    <location>
        <begin position="133"/>
        <end position="142"/>
    </location>
</feature>
<dbReference type="AlphaFoldDB" id="A0A3N4JIM4"/>
<dbReference type="STRING" id="1336337.A0A3N4JIM4"/>
<sequence length="418" mass="43629">METVTNAATAAANTVQRAIFGDSTTHDERTALDNNTQNIGRDTTGASAVIDEPHHSGETATDSNPFRHSTGAPEHVTSSPYNQREKGELNTDSTDYNTRSSVFSEDLPKATDRNPNSPFIGNTDNVSSLGGKDVLKEHHENPANRSTLGKTELNAPLGKTESGSHGTHDHSASLGKTELGKTEFGNQPSGSLEKTELGKTELGGNDEGTSLDKAELGKTEHGSTNLGKTEGKTKFGKTEFAKSAQGKTELGNFSDDSTSSNRNTDTSNTLTGDRGRKEPVIGHGNGIPHTSDLGASPGSGAQPTHKQQGAAASNMGGPKPLGGMKLDNESHGEGTGEKYERSTGLAADGGDFDASRPGAGREADRLLEEKGIHRTAGGSTNLADEQAKKHHGLHHKAPGESQGSGSDHKGLTTKIKGK</sequence>
<feature type="compositionally biased region" description="Polar residues" evidence="1">
    <location>
        <begin position="58"/>
        <end position="67"/>
    </location>
</feature>
<feature type="compositionally biased region" description="Polar residues" evidence="1">
    <location>
        <begin position="90"/>
        <end position="103"/>
    </location>
</feature>
<dbReference type="Proteomes" id="UP000276215">
    <property type="component" value="Unassembled WGS sequence"/>
</dbReference>
<feature type="compositionally biased region" description="Basic and acidic residues" evidence="1">
    <location>
        <begin position="359"/>
        <end position="372"/>
    </location>
</feature>
<gene>
    <name evidence="2" type="ORF">L873DRAFT_1836019</name>
</gene>
<feature type="compositionally biased region" description="Basic and acidic residues" evidence="1">
    <location>
        <begin position="326"/>
        <end position="341"/>
    </location>
</feature>
<feature type="region of interest" description="Disordered" evidence="1">
    <location>
        <begin position="1"/>
        <end position="418"/>
    </location>
</feature>
<feature type="compositionally biased region" description="Polar residues" evidence="1">
    <location>
        <begin position="299"/>
        <end position="311"/>
    </location>
</feature>
<dbReference type="EMBL" id="ML120398">
    <property type="protein sequence ID" value="RPA98109.1"/>
    <property type="molecule type" value="Genomic_DNA"/>
</dbReference>
<feature type="compositionally biased region" description="Basic and acidic residues" evidence="1">
    <location>
        <begin position="229"/>
        <end position="240"/>
    </location>
</feature>
<feature type="compositionally biased region" description="Polar residues" evidence="1">
    <location>
        <begin position="32"/>
        <end position="46"/>
    </location>
</feature>
<name>A0A3N4JIM4_9PEZI</name>
<evidence type="ECO:0000313" key="2">
    <source>
        <dbReference type="EMBL" id="RPA98109.1"/>
    </source>
</evidence>
<accession>A0A3N4JIM4</accession>
<feature type="compositionally biased region" description="Low complexity" evidence="1">
    <location>
        <begin position="1"/>
        <end position="15"/>
    </location>
</feature>
<feature type="compositionally biased region" description="Polar residues" evidence="1">
    <location>
        <begin position="113"/>
        <end position="128"/>
    </location>
</feature>
<proteinExistence type="predicted"/>